<name>A0A0G0QL34_9BACT</name>
<dbReference type="EMBL" id="LBXZ01000004">
    <property type="protein sequence ID" value="KKR40843.1"/>
    <property type="molecule type" value="Genomic_DNA"/>
</dbReference>
<evidence type="ECO:0000313" key="2">
    <source>
        <dbReference type="EMBL" id="KKR40843.1"/>
    </source>
</evidence>
<evidence type="ECO:0000256" key="1">
    <source>
        <dbReference type="SAM" id="Phobius"/>
    </source>
</evidence>
<keyword evidence="1" id="KW-0812">Transmembrane</keyword>
<reference evidence="2 3" key="1">
    <citation type="journal article" date="2015" name="Nature">
        <title>rRNA introns, odd ribosomes, and small enigmatic genomes across a large radiation of phyla.</title>
        <authorList>
            <person name="Brown C.T."/>
            <person name="Hug L.A."/>
            <person name="Thomas B.C."/>
            <person name="Sharon I."/>
            <person name="Castelle C.J."/>
            <person name="Singh A."/>
            <person name="Wilkins M.J."/>
            <person name="Williams K.H."/>
            <person name="Banfield J.F."/>
        </authorList>
    </citation>
    <scope>NUCLEOTIDE SEQUENCE [LARGE SCALE GENOMIC DNA]</scope>
</reference>
<comment type="caution">
    <text evidence="2">The sequence shown here is derived from an EMBL/GenBank/DDBJ whole genome shotgun (WGS) entry which is preliminary data.</text>
</comment>
<gene>
    <name evidence="2" type="ORF">UT75_C0004G0054</name>
</gene>
<sequence>MGRATLALDKIPKKSSNVTSIFQNSRGGTKMKGIFSAIVLLIGTLALLTFFGGIETCNLANYSFNELFLPARVRIVTRTPAEIKTNNNWTFEKADGQCRVVGIGNNGTTWTADFIDGSWLVDGQRFPSNRKAGPKKELVRIISLEPDREVNFVIRECHIKEGLFLFTCE</sequence>
<organism evidence="2 3">
    <name type="scientific">Candidatus Yanofskybacteria bacterium GW2011_GWE2_40_11</name>
    <dbReference type="NCBI Taxonomy" id="1619033"/>
    <lineage>
        <taxon>Bacteria</taxon>
        <taxon>Candidatus Yanofskyibacteriota</taxon>
    </lineage>
</organism>
<protein>
    <submittedName>
        <fullName evidence="2">Uncharacterized protein</fullName>
    </submittedName>
</protein>
<dbReference type="Proteomes" id="UP000034072">
    <property type="component" value="Unassembled WGS sequence"/>
</dbReference>
<evidence type="ECO:0000313" key="3">
    <source>
        <dbReference type="Proteomes" id="UP000034072"/>
    </source>
</evidence>
<proteinExistence type="predicted"/>
<dbReference type="AlphaFoldDB" id="A0A0G0QL34"/>
<feature type="transmembrane region" description="Helical" evidence="1">
    <location>
        <begin position="34"/>
        <end position="54"/>
    </location>
</feature>
<accession>A0A0G0QL34</accession>
<keyword evidence="1" id="KW-1133">Transmembrane helix</keyword>
<keyword evidence="1" id="KW-0472">Membrane</keyword>